<dbReference type="Proteomes" id="UP000324907">
    <property type="component" value="Unassembled WGS sequence"/>
</dbReference>
<dbReference type="EMBL" id="VLTM01000005">
    <property type="protein sequence ID" value="KAA0167443.1"/>
    <property type="molecule type" value="Genomic_DNA"/>
</dbReference>
<feature type="compositionally biased region" description="Acidic residues" evidence="3">
    <location>
        <begin position="42"/>
        <end position="54"/>
    </location>
</feature>
<keyword evidence="2" id="KW-0677">Repeat</keyword>
<comment type="caution">
    <text evidence="6">The sequence shown here is derived from an EMBL/GenBank/DDBJ whole genome shotgun (WGS) entry which is preliminary data.</text>
</comment>
<reference evidence="7 8" key="1">
    <citation type="submission" date="2019-07" db="EMBL/GenBank/DDBJ databases">
        <title>Genomes of Cafeteria roenbergensis.</title>
        <authorList>
            <person name="Fischer M.G."/>
            <person name="Hackl T."/>
            <person name="Roman M."/>
        </authorList>
    </citation>
    <scope>NUCLEOTIDE SEQUENCE [LARGE SCALE GENOMIC DNA]</scope>
    <source>
        <strain evidence="4 9">Cflag</strain>
        <strain evidence="6 7">E4-10P</strain>
        <strain evidence="5 8">RCC970-E3</strain>
    </source>
</reference>
<dbReference type="Pfam" id="PF24681">
    <property type="entry name" value="Kelch_KLHDC2_KLHL20_DRC7"/>
    <property type="match status" value="1"/>
</dbReference>
<feature type="region of interest" description="Disordered" evidence="3">
    <location>
        <begin position="1"/>
        <end position="79"/>
    </location>
</feature>
<dbReference type="EMBL" id="VLTO01000010">
    <property type="protein sequence ID" value="KAA0176069.1"/>
    <property type="molecule type" value="Genomic_DNA"/>
</dbReference>
<dbReference type="AlphaFoldDB" id="A0A5A8EES3"/>
<dbReference type="Proteomes" id="UP000322899">
    <property type="component" value="Unassembled WGS sequence"/>
</dbReference>
<sequence>MAAGGAGASLWDEDSDGSRDTAEEAAPGAPASFAREGASESQDADDSHGDDDWDQAPPSGRASFGGSGAAGGFGSEPPLRFETSAAAKSLTAHRLAAPRVAEQWVPGQHWMSESVAVAVPMRLSAEQGALGFGTRVVLTDCGVVVDRGGAEGCARAAAACGLSGLPCAESRPPHAGGIGASVARRASEAASARTTSGGLALVDPSSGQRVPLPEADEVFGSLADGEAMSSGWLPACKGGSSFLPCLVRAAAAPGSWTPQTAVYSFRARAWLRVDAAASASAASALARVGASVTTMSRAAAGSSSQPAMLVIGGAFPDLRGLVGAVEAVSMKDDPACEADVVLRSAPHKTATADDDSVAGGPHPSLRVFHAAAQTAEGRVAVFGGLVPKPALSGPSLATLASLVPSGDLWELDLPSKRWARLGKAARGDPPSPRIGPALAVVGDALFVAGGASVGPAGRLSPLHDVSVLSLTTMAWSRVSVSAHPLLGRSLRLGLSSACTLSLGDAPVIVLGGPTTGSADGEVTARGREPHVVVVALPSHPLEDLAGAMQRLAL</sequence>
<proteinExistence type="predicted"/>
<dbReference type="PANTHER" id="PTHR46093">
    <property type="entry name" value="ACYL-COA-BINDING DOMAIN-CONTAINING PROTEIN 5"/>
    <property type="match status" value="1"/>
</dbReference>
<name>A0A5A8EES3_CAFRO</name>
<dbReference type="InterPro" id="IPR015915">
    <property type="entry name" value="Kelch-typ_b-propeller"/>
</dbReference>
<evidence type="ECO:0000313" key="8">
    <source>
        <dbReference type="Proteomes" id="UP000324907"/>
    </source>
</evidence>
<evidence type="ECO:0000256" key="1">
    <source>
        <dbReference type="ARBA" id="ARBA00022441"/>
    </source>
</evidence>
<evidence type="ECO:0000313" key="9">
    <source>
        <dbReference type="Proteomes" id="UP000325113"/>
    </source>
</evidence>
<dbReference type="Gene3D" id="2.120.10.80">
    <property type="entry name" value="Kelch-type beta propeller"/>
    <property type="match status" value="1"/>
</dbReference>
<keyword evidence="1" id="KW-0880">Kelch repeat</keyword>
<evidence type="ECO:0000313" key="6">
    <source>
        <dbReference type="EMBL" id="KAA0176069.1"/>
    </source>
</evidence>
<evidence type="ECO:0000313" key="4">
    <source>
        <dbReference type="EMBL" id="KAA0167443.1"/>
    </source>
</evidence>
<evidence type="ECO:0000256" key="3">
    <source>
        <dbReference type="SAM" id="MobiDB-lite"/>
    </source>
</evidence>
<feature type="compositionally biased region" description="Gly residues" evidence="3">
    <location>
        <begin position="63"/>
        <end position="74"/>
    </location>
</feature>
<dbReference type="PANTHER" id="PTHR46093:SF18">
    <property type="entry name" value="FIBRONECTIN TYPE-III DOMAIN-CONTAINING PROTEIN"/>
    <property type="match status" value="1"/>
</dbReference>
<evidence type="ECO:0000313" key="5">
    <source>
        <dbReference type="EMBL" id="KAA0172361.1"/>
    </source>
</evidence>
<accession>A0A5A8EES3</accession>
<dbReference type="InterPro" id="IPR011043">
    <property type="entry name" value="Gal_Oxase/kelch_b-propeller"/>
</dbReference>
<gene>
    <name evidence="6" type="ORF">FNF27_02461</name>
    <name evidence="5" type="ORF">FNF28_00045</name>
    <name evidence="4" type="ORF">FNF31_00883</name>
</gene>
<dbReference type="Proteomes" id="UP000325113">
    <property type="component" value="Unassembled WGS sequence"/>
</dbReference>
<dbReference type="SUPFAM" id="SSF50965">
    <property type="entry name" value="Galactose oxidase, central domain"/>
    <property type="match status" value="1"/>
</dbReference>
<protein>
    <submittedName>
        <fullName evidence="6">Uncharacterized protein</fullName>
    </submittedName>
</protein>
<organism evidence="6 7">
    <name type="scientific">Cafeteria roenbergensis</name>
    <name type="common">Marine flagellate</name>
    <dbReference type="NCBI Taxonomy" id="33653"/>
    <lineage>
        <taxon>Eukaryota</taxon>
        <taxon>Sar</taxon>
        <taxon>Stramenopiles</taxon>
        <taxon>Bigyra</taxon>
        <taxon>Opalozoa</taxon>
        <taxon>Bicosoecida</taxon>
        <taxon>Cafeteriaceae</taxon>
        <taxon>Cafeteria</taxon>
    </lineage>
</organism>
<evidence type="ECO:0000313" key="7">
    <source>
        <dbReference type="Proteomes" id="UP000322899"/>
    </source>
</evidence>
<evidence type="ECO:0000256" key="2">
    <source>
        <dbReference type="ARBA" id="ARBA00022737"/>
    </source>
</evidence>
<dbReference type="OrthoDB" id="45365at2759"/>
<dbReference type="EMBL" id="VLTL01000001">
    <property type="protein sequence ID" value="KAA0172361.1"/>
    <property type="molecule type" value="Genomic_DNA"/>
</dbReference>